<reference evidence="2 3" key="1">
    <citation type="submission" date="2020-04" db="EMBL/GenBank/DDBJ databases">
        <authorList>
            <person name="Hitch T.C.A."/>
            <person name="Wylensek D."/>
            <person name="Clavel T."/>
        </authorList>
    </citation>
    <scope>NUCLEOTIDE SEQUENCE [LARGE SCALE GENOMIC DNA]</scope>
    <source>
        <strain evidence="2 3">WB01_D5_05</strain>
    </source>
</reference>
<dbReference type="Pfam" id="PF18154">
    <property type="entry name" value="pPIWI_RE_REase"/>
    <property type="match status" value="1"/>
</dbReference>
<dbReference type="Pfam" id="PF18156">
    <property type="entry name" value="pPIWI_RE_Y"/>
    <property type="match status" value="1"/>
</dbReference>
<dbReference type="CDD" id="cd04762">
    <property type="entry name" value="HTH_MerR-trunc"/>
    <property type="match status" value="1"/>
</dbReference>
<dbReference type="InterPro" id="IPR000551">
    <property type="entry name" value="MerR-type_HTH_dom"/>
</dbReference>
<organism evidence="2 3">
    <name type="scientific">Aneurinibacillus aneurinilyticus</name>
    <name type="common">Bacillus aneurinolyticus</name>
    <dbReference type="NCBI Taxonomy" id="1391"/>
    <lineage>
        <taxon>Bacteria</taxon>
        <taxon>Bacillati</taxon>
        <taxon>Bacillota</taxon>
        <taxon>Bacilli</taxon>
        <taxon>Bacillales</taxon>
        <taxon>Paenibacillaceae</taxon>
        <taxon>Aneurinibacillus group</taxon>
        <taxon>Aneurinibacillus</taxon>
    </lineage>
</organism>
<dbReference type="EMBL" id="JABAGO010000030">
    <property type="protein sequence ID" value="NME99561.1"/>
    <property type="molecule type" value="Genomic_DNA"/>
</dbReference>
<dbReference type="GO" id="GO:0006355">
    <property type="term" value="P:regulation of DNA-templated transcription"/>
    <property type="evidence" value="ECO:0007669"/>
    <property type="project" value="InterPro"/>
</dbReference>
<dbReference type="SMART" id="SM00422">
    <property type="entry name" value="HTH_MERR"/>
    <property type="match status" value="1"/>
</dbReference>
<dbReference type="Pfam" id="PF00376">
    <property type="entry name" value="MerR"/>
    <property type="match status" value="1"/>
</dbReference>
<evidence type="ECO:0000259" key="1">
    <source>
        <dbReference type="PROSITE" id="PS50937"/>
    </source>
</evidence>
<proteinExistence type="predicted"/>
<evidence type="ECO:0000313" key="2">
    <source>
        <dbReference type="EMBL" id="NME99561.1"/>
    </source>
</evidence>
<dbReference type="AlphaFoldDB" id="A0A848CXA9"/>
<dbReference type="RefSeq" id="WP_168975678.1">
    <property type="nucleotide sequence ID" value="NZ_JABAGO010000030.1"/>
</dbReference>
<dbReference type="Gene3D" id="1.10.1660.10">
    <property type="match status" value="1"/>
</dbReference>
<dbReference type="PROSITE" id="PS50937">
    <property type="entry name" value="HTH_MERR_2"/>
    <property type="match status" value="1"/>
</dbReference>
<dbReference type="InterPro" id="IPR041191">
    <property type="entry name" value="pPIWI_RE_Y"/>
</dbReference>
<comment type="caution">
    <text evidence="2">The sequence shown here is derived from an EMBL/GenBank/DDBJ whole genome shotgun (WGS) entry which is preliminary data.</text>
</comment>
<dbReference type="InterPro" id="IPR009061">
    <property type="entry name" value="DNA-bd_dom_put_sf"/>
</dbReference>
<evidence type="ECO:0000313" key="3">
    <source>
        <dbReference type="Proteomes" id="UP000561326"/>
    </source>
</evidence>
<gene>
    <name evidence="2" type="ORF">HF838_15075</name>
</gene>
<name>A0A848CXA9_ANEAE</name>
<dbReference type="InterPro" id="IPR040828">
    <property type="entry name" value="pPIWI_RE_REase"/>
</dbReference>
<dbReference type="SUPFAM" id="SSF46955">
    <property type="entry name" value="Putative DNA-binding domain"/>
    <property type="match status" value="1"/>
</dbReference>
<sequence>MRRETNWLRIGEAAKQLGVDIMTLRKWDEQGKLQAERTANGHRKYKKETIDTLLAQRQTASSHSIADQIQRTFTLFARSLIELHENTTIQCKPQYPSLWIKQSNQLHTLSLECGAPPFPLSIDEQYQYWKMPLTEWGFPHLESILAYNWFEDKAVLYNNGEPTPFCFEIASAHEDPEGNEDIRPFVQAMRQCRAQGDEENYRRLRLFPLDNPILTMDDTWFDKILSIPNEYLEIIQRLYEPIPETYIIEDRIYICPHCKWTLKRHTNGHFVCYSDRCLITMNRLRKPYDSHVTFIPARKTQQRIRSGALYYIVWPGIAERRIYKEITALLPFANVTLYPQCDATDLLIEFPNGPRWALDIKDWSNDWKLAKKLSEEPTSPFEGADRNYIVIPKHYPAAYTERLRANAKLPEYLSIVTEKEMMRMLNFQKNEWGVKV</sequence>
<accession>A0A848CXA9</accession>
<feature type="domain" description="HTH merR-type" evidence="1">
    <location>
        <begin position="7"/>
        <end position="54"/>
    </location>
</feature>
<dbReference type="GO" id="GO:0003677">
    <property type="term" value="F:DNA binding"/>
    <property type="evidence" value="ECO:0007669"/>
    <property type="project" value="UniProtKB-KW"/>
</dbReference>
<keyword evidence="2" id="KW-0238">DNA-binding</keyword>
<dbReference type="Proteomes" id="UP000561326">
    <property type="component" value="Unassembled WGS sequence"/>
</dbReference>
<protein>
    <submittedName>
        <fullName evidence="2">MerR family DNA-binding transcriptional regulator</fullName>
    </submittedName>
</protein>